<evidence type="ECO:0008006" key="5">
    <source>
        <dbReference type="Google" id="ProtNLM"/>
    </source>
</evidence>
<accession>A0A8T0BY02</accession>
<keyword evidence="2" id="KW-0472">Membrane</keyword>
<protein>
    <recommendedName>
        <fullName evidence="5">Placenta-specific protein 9</fullName>
    </recommendedName>
</protein>
<feature type="coiled-coil region" evidence="1">
    <location>
        <begin position="57"/>
        <end position="88"/>
    </location>
</feature>
<feature type="transmembrane region" description="Helical" evidence="2">
    <location>
        <begin position="12"/>
        <end position="36"/>
    </location>
</feature>
<sequence length="119" mass="13435">MTPQTFFGWPVYLLRAMAYRFICVALFLLLIGHMLAVPEIDPESRKDHTAPCKENSNSNLNDRLDAVEKRVEETVQKLEAELAVLLDTIQAPEWSSFLNIDTTGPAVDILDESNIPSQF</sequence>
<name>A0A8T0BY02_SILME</name>
<organism evidence="3 4">
    <name type="scientific">Silurus meridionalis</name>
    <name type="common">Southern catfish</name>
    <name type="synonym">Silurus soldatovi meridionalis</name>
    <dbReference type="NCBI Taxonomy" id="175797"/>
    <lineage>
        <taxon>Eukaryota</taxon>
        <taxon>Metazoa</taxon>
        <taxon>Chordata</taxon>
        <taxon>Craniata</taxon>
        <taxon>Vertebrata</taxon>
        <taxon>Euteleostomi</taxon>
        <taxon>Actinopterygii</taxon>
        <taxon>Neopterygii</taxon>
        <taxon>Teleostei</taxon>
        <taxon>Ostariophysi</taxon>
        <taxon>Siluriformes</taxon>
        <taxon>Siluridae</taxon>
        <taxon>Silurus</taxon>
    </lineage>
</organism>
<dbReference type="AlphaFoldDB" id="A0A8T0BY02"/>
<keyword evidence="2" id="KW-0812">Transmembrane</keyword>
<keyword evidence="2" id="KW-1133">Transmembrane helix</keyword>
<evidence type="ECO:0000313" key="3">
    <source>
        <dbReference type="EMBL" id="KAF7710300.1"/>
    </source>
</evidence>
<gene>
    <name evidence="3" type="ORF">HF521_009172</name>
</gene>
<keyword evidence="4" id="KW-1185">Reference proteome</keyword>
<reference evidence="3" key="1">
    <citation type="submission" date="2020-08" db="EMBL/GenBank/DDBJ databases">
        <title>Chromosome-level assembly of Southern catfish (Silurus meridionalis) provides insights into visual adaptation to the nocturnal and benthic lifestyles.</title>
        <authorList>
            <person name="Zhang Y."/>
            <person name="Wang D."/>
            <person name="Peng Z."/>
        </authorList>
    </citation>
    <scope>NUCLEOTIDE SEQUENCE</scope>
    <source>
        <strain evidence="3">SWU-2019-XX</strain>
        <tissue evidence="3">Muscle</tissue>
    </source>
</reference>
<evidence type="ECO:0000256" key="2">
    <source>
        <dbReference type="SAM" id="Phobius"/>
    </source>
</evidence>
<evidence type="ECO:0000256" key="1">
    <source>
        <dbReference type="SAM" id="Coils"/>
    </source>
</evidence>
<proteinExistence type="predicted"/>
<dbReference type="EMBL" id="JABFDY010000002">
    <property type="protein sequence ID" value="KAF7710300.1"/>
    <property type="molecule type" value="Genomic_DNA"/>
</dbReference>
<evidence type="ECO:0000313" key="4">
    <source>
        <dbReference type="Proteomes" id="UP000606274"/>
    </source>
</evidence>
<dbReference type="Proteomes" id="UP000606274">
    <property type="component" value="Unassembled WGS sequence"/>
</dbReference>
<comment type="caution">
    <text evidence="3">The sequence shown here is derived from an EMBL/GenBank/DDBJ whole genome shotgun (WGS) entry which is preliminary data.</text>
</comment>
<keyword evidence="1" id="KW-0175">Coiled coil</keyword>